<evidence type="ECO:0000313" key="1">
    <source>
        <dbReference type="EMBL" id="PXF60262.1"/>
    </source>
</evidence>
<evidence type="ECO:0000313" key="2">
    <source>
        <dbReference type="Proteomes" id="UP000248329"/>
    </source>
</evidence>
<dbReference type="EMBL" id="PQXF01000018">
    <property type="protein sequence ID" value="PXF60262.1"/>
    <property type="molecule type" value="Genomic_DNA"/>
</dbReference>
<sequence length="181" mass="19956">MITQASTPKTLADGVIRSVFESDERFRSVLSRTIKEELGITVLEFSECASIPQSTMYKLLEGRREPNVKTLRQIVHAIRKLEGTEKNFIAVIAARPVLDRITERQILIEGENVVVREYAASTMEDAIIAAVRAERDGASALVCAPIVSPTVEKILRIPVATINPTSSIVRAIELAARKRSS</sequence>
<protein>
    <submittedName>
        <fullName evidence="1">Transcriptional regulator</fullName>
    </submittedName>
</protein>
<proteinExistence type="predicted"/>
<accession>A0AC61L236</accession>
<organism evidence="1 2">
    <name type="scientific">Candidatus Methanogaster sp</name>
    <dbReference type="NCBI Taxonomy" id="3386292"/>
    <lineage>
        <taxon>Archaea</taxon>
        <taxon>Methanobacteriati</taxon>
        <taxon>Methanobacteriota</taxon>
        <taxon>Stenosarchaea group</taxon>
        <taxon>Methanomicrobia</taxon>
        <taxon>Methanosarcinales</taxon>
        <taxon>ANME-2 cluster</taxon>
        <taxon>Candidatus Methanogasteraceae</taxon>
        <taxon>Candidatus Methanogaster</taxon>
    </lineage>
</organism>
<reference evidence="1" key="1">
    <citation type="submission" date="2018-01" db="EMBL/GenBank/DDBJ databases">
        <authorList>
            <person name="Krukenberg V."/>
        </authorList>
    </citation>
    <scope>NUCLEOTIDE SEQUENCE</scope>
    <source>
        <strain evidence="1">E20ANME2</strain>
    </source>
</reference>
<dbReference type="Proteomes" id="UP000248329">
    <property type="component" value="Unassembled WGS sequence"/>
</dbReference>
<comment type="caution">
    <text evidence="1">The sequence shown here is derived from an EMBL/GenBank/DDBJ whole genome shotgun (WGS) entry which is preliminary data.</text>
</comment>
<gene>
    <name evidence="1" type="ORF">C4B59_09885</name>
</gene>
<name>A0AC61L236_9EURY</name>